<dbReference type="Pfam" id="PF09719">
    <property type="entry name" value="C_GCAxxG_C_C"/>
    <property type="match status" value="1"/>
</dbReference>
<dbReference type="HOGENOM" id="CLU_2436249_0_0_9"/>
<dbReference type="RefSeq" id="WP_010781895.1">
    <property type="nucleotide sequence ID" value="NZ_ASWH01000001.1"/>
</dbReference>
<evidence type="ECO:0000313" key="1">
    <source>
        <dbReference type="EMBL" id="EOI53599.1"/>
    </source>
</evidence>
<sequence>MVHQEQALTSFQAGKNCCQAVVEAYCEEMGISEEEAHLLGASYGGGNYQGLCGALAGTYIVANALKGTLDESDPAKCQADKAGNRIVAMT</sequence>
<dbReference type="EMBL" id="ASWH01000001">
    <property type="protein sequence ID" value="EOW81126.1"/>
    <property type="molecule type" value="Genomic_DNA"/>
</dbReference>
<protein>
    <recommendedName>
        <fullName evidence="5">C_GCAxxG_C_C family protein</fullName>
    </recommendedName>
</protein>
<dbReference type="Proteomes" id="UP000014160">
    <property type="component" value="Unassembled WGS sequence"/>
</dbReference>
<dbReference type="PATRIC" id="fig|1158614.3.peg.3532"/>
<evidence type="ECO:0000313" key="2">
    <source>
        <dbReference type="EMBL" id="EOW81126.1"/>
    </source>
</evidence>
<proteinExistence type="predicted"/>
<evidence type="ECO:0000313" key="4">
    <source>
        <dbReference type="Proteomes" id="UP000014160"/>
    </source>
</evidence>
<evidence type="ECO:0000313" key="3">
    <source>
        <dbReference type="Proteomes" id="UP000013750"/>
    </source>
</evidence>
<name>R2XFJ5_9ENTE</name>
<keyword evidence="4" id="KW-1185">Reference proteome</keyword>
<dbReference type="InterPro" id="IPR010181">
    <property type="entry name" value="CGCAxxGCC_motif"/>
</dbReference>
<dbReference type="AlphaFoldDB" id="R2XFJ5"/>
<organism evidence="1 3">
    <name type="scientific">Enterococcus gilvus ATCC BAA-350</name>
    <dbReference type="NCBI Taxonomy" id="1158614"/>
    <lineage>
        <taxon>Bacteria</taxon>
        <taxon>Bacillati</taxon>
        <taxon>Bacillota</taxon>
        <taxon>Bacilli</taxon>
        <taxon>Lactobacillales</taxon>
        <taxon>Enterococcaceae</taxon>
        <taxon>Enterococcus</taxon>
    </lineage>
</organism>
<evidence type="ECO:0008006" key="5">
    <source>
        <dbReference type="Google" id="ProtNLM"/>
    </source>
</evidence>
<dbReference type="eggNOG" id="COG1433">
    <property type="taxonomic scope" value="Bacteria"/>
</dbReference>
<reference evidence="2 4" key="2">
    <citation type="submission" date="2013-03" db="EMBL/GenBank/DDBJ databases">
        <title>The Genome Sequence of Enterococcus gilvus ATCC BAA-350 (PacBio/Illumina hybrid assembly).</title>
        <authorList>
            <consortium name="The Broad Institute Genomics Platform"/>
            <consortium name="The Broad Institute Genome Sequencing Center for Infectious Disease"/>
            <person name="Earl A."/>
            <person name="Russ C."/>
            <person name="Gilmore M."/>
            <person name="Surin D."/>
            <person name="Walker B."/>
            <person name="Young S."/>
            <person name="Zeng Q."/>
            <person name="Gargeya S."/>
            <person name="Fitzgerald M."/>
            <person name="Haas B."/>
            <person name="Abouelleil A."/>
            <person name="Allen A.W."/>
            <person name="Alvarado L."/>
            <person name="Arachchi H.M."/>
            <person name="Berlin A.M."/>
            <person name="Chapman S.B."/>
            <person name="Gainer-Dewar J."/>
            <person name="Goldberg J."/>
            <person name="Griggs A."/>
            <person name="Gujja S."/>
            <person name="Hansen M."/>
            <person name="Howarth C."/>
            <person name="Imamovic A."/>
            <person name="Ireland A."/>
            <person name="Larimer J."/>
            <person name="McCowan C."/>
            <person name="Murphy C."/>
            <person name="Pearson M."/>
            <person name="Poon T.W."/>
            <person name="Priest M."/>
            <person name="Roberts A."/>
            <person name="Saif S."/>
            <person name="Shea T."/>
            <person name="Sisk P."/>
            <person name="Sykes S."/>
            <person name="Wortman J."/>
            <person name="Nusbaum C."/>
            <person name="Birren B."/>
        </authorList>
    </citation>
    <scope>NUCLEOTIDE SEQUENCE [LARGE SCALE GENOMIC DNA]</scope>
    <source>
        <strain evidence="2 4">ATCC BAA-350</strain>
    </source>
</reference>
<comment type="caution">
    <text evidence="1">The sequence shown here is derived from an EMBL/GenBank/DDBJ whole genome shotgun (WGS) entry which is preliminary data.</text>
</comment>
<accession>R2XFJ5</accession>
<dbReference type="Proteomes" id="UP000013750">
    <property type="component" value="Unassembled WGS sequence"/>
</dbReference>
<gene>
    <name evidence="2" type="ORF">I592_00411</name>
    <name evidence="1" type="ORF">UKC_03551</name>
</gene>
<dbReference type="EMBL" id="AJDQ01000012">
    <property type="protein sequence ID" value="EOI53599.1"/>
    <property type="molecule type" value="Genomic_DNA"/>
</dbReference>
<reference evidence="1 3" key="1">
    <citation type="submission" date="2013-02" db="EMBL/GenBank/DDBJ databases">
        <title>The Genome Sequence of Enterococcus gilvus ATCC BAA-350.</title>
        <authorList>
            <consortium name="The Broad Institute Genome Sequencing Platform"/>
            <consortium name="The Broad Institute Genome Sequencing Center for Infectious Disease"/>
            <person name="Earl A.M."/>
            <person name="Gilmore M.S."/>
            <person name="Lebreton F."/>
            <person name="Walker B."/>
            <person name="Young S.K."/>
            <person name="Zeng Q."/>
            <person name="Gargeya S."/>
            <person name="Fitzgerald M."/>
            <person name="Haas B."/>
            <person name="Abouelleil A."/>
            <person name="Alvarado L."/>
            <person name="Arachchi H.M."/>
            <person name="Berlin A.M."/>
            <person name="Chapman S.B."/>
            <person name="Dewar J."/>
            <person name="Goldberg J."/>
            <person name="Griggs A."/>
            <person name="Gujja S."/>
            <person name="Hansen M."/>
            <person name="Howarth C."/>
            <person name="Imamovic A."/>
            <person name="Larimer J."/>
            <person name="McCowan C."/>
            <person name="Murphy C."/>
            <person name="Neiman D."/>
            <person name="Pearson M."/>
            <person name="Priest M."/>
            <person name="Roberts A."/>
            <person name="Saif S."/>
            <person name="Shea T."/>
            <person name="Sisk P."/>
            <person name="Sykes S."/>
            <person name="Wortman J."/>
            <person name="Nusbaum C."/>
            <person name="Birren B."/>
        </authorList>
    </citation>
    <scope>NUCLEOTIDE SEQUENCE [LARGE SCALE GENOMIC DNA]</scope>
    <source>
        <strain evidence="1 3">ATCC BAA-350</strain>
    </source>
</reference>